<accession>A0A3N9TF78</accession>
<comment type="caution">
    <text evidence="6">The sequence shown here is derived from an EMBL/GenBank/DDBJ whole genome shotgun (WGS) entry which is preliminary data.</text>
</comment>
<sequence>MDIKPFKIAIAQIQLDDLYRRLEATRWPVVPKNDDWKRGTDLDYLQSLVRYWIDDFDWRKQEAELNQFSHYQCEVKGEKLHFIYQRGKGNSPTPLILTHGWPDSFYRYHKIIPMLTDPEQFGGSNADSFDVIIPSIPGFGFSEPSNSTGLNNSQVAELWHELMTQILGYKTYMAGGGDIGSGVSRYLAAKYPNSLIGLHLTDVGIIRDLLSIQDSYCSDEELNYKKSAMNWLNQEGGYMSLQATKPSTLAFGLNDSPVGLASWIIEKFRSWSDCDGHLNESYSKDELLTNIMIYWFTGTIGSSINMYYENMHGLPSLDDFNVPCAIARFGADILLPPKIWTEKKYNVVQWNEIAKGGHFTAMEEPLLFVEDIRCFARLLRK</sequence>
<proteinExistence type="inferred from homology"/>
<dbReference type="InterPro" id="IPR016292">
    <property type="entry name" value="Epoxide_hydrolase"/>
</dbReference>
<evidence type="ECO:0000256" key="2">
    <source>
        <dbReference type="ARBA" id="ARBA00022797"/>
    </source>
</evidence>
<evidence type="ECO:0000256" key="1">
    <source>
        <dbReference type="ARBA" id="ARBA00010088"/>
    </source>
</evidence>
<keyword evidence="7" id="KW-1185">Reference proteome</keyword>
<dbReference type="EMBL" id="RJVQ01000005">
    <property type="protein sequence ID" value="RQW62779.1"/>
    <property type="molecule type" value="Genomic_DNA"/>
</dbReference>
<evidence type="ECO:0000313" key="6">
    <source>
        <dbReference type="EMBL" id="RQW62779.1"/>
    </source>
</evidence>
<keyword evidence="3 6" id="KW-0378">Hydrolase</keyword>
<name>A0A3N9TF78_9VIBR</name>
<dbReference type="InterPro" id="IPR029058">
    <property type="entry name" value="AB_hydrolase_fold"/>
</dbReference>
<dbReference type="GO" id="GO:0004301">
    <property type="term" value="F:epoxide hydrolase activity"/>
    <property type="evidence" value="ECO:0007669"/>
    <property type="project" value="TreeGrafter"/>
</dbReference>
<dbReference type="Proteomes" id="UP000281112">
    <property type="component" value="Unassembled WGS sequence"/>
</dbReference>
<dbReference type="PRINTS" id="PR00412">
    <property type="entry name" value="EPOXHYDRLASE"/>
</dbReference>
<keyword evidence="2" id="KW-0058">Aromatic hydrocarbons catabolism</keyword>
<evidence type="ECO:0000256" key="3">
    <source>
        <dbReference type="ARBA" id="ARBA00022801"/>
    </source>
</evidence>
<dbReference type="AlphaFoldDB" id="A0A3N9TF78"/>
<dbReference type="PANTHER" id="PTHR21661">
    <property type="entry name" value="EPOXIDE HYDROLASE 1-RELATED"/>
    <property type="match status" value="1"/>
</dbReference>
<gene>
    <name evidence="6" type="ORF">EES38_13735</name>
</gene>
<feature type="active site" description="Nucleophile" evidence="4">
    <location>
        <position position="178"/>
    </location>
</feature>
<dbReference type="RefSeq" id="WP_124937771.1">
    <property type="nucleotide sequence ID" value="NZ_RJVQ01000005.1"/>
</dbReference>
<reference evidence="6 7" key="1">
    <citation type="submission" date="2018-11" db="EMBL/GenBank/DDBJ databases">
        <title>Vibrio LJC006 sp. nov., isolated from seawater during the bloom of the enteromorpha.</title>
        <authorList>
            <person name="Liang J."/>
        </authorList>
    </citation>
    <scope>NUCLEOTIDE SEQUENCE [LARGE SCALE GENOMIC DNA]</scope>
    <source>
        <strain evidence="6 7">LJC006</strain>
    </source>
</reference>
<dbReference type="PANTHER" id="PTHR21661:SF35">
    <property type="entry name" value="EPOXIDE HYDROLASE"/>
    <property type="match status" value="1"/>
</dbReference>
<organism evidence="6 7">
    <name type="scientific">Vibrio viridaestus</name>
    <dbReference type="NCBI Taxonomy" id="2487322"/>
    <lineage>
        <taxon>Bacteria</taxon>
        <taxon>Pseudomonadati</taxon>
        <taxon>Pseudomonadota</taxon>
        <taxon>Gammaproteobacteria</taxon>
        <taxon>Vibrionales</taxon>
        <taxon>Vibrionaceae</taxon>
        <taxon>Vibrio</taxon>
    </lineage>
</organism>
<feature type="domain" description="Epoxide hydrolase N-terminal" evidence="5">
    <location>
        <begin position="3"/>
        <end position="107"/>
    </location>
</feature>
<dbReference type="InterPro" id="IPR000639">
    <property type="entry name" value="Epox_hydrolase-like"/>
</dbReference>
<dbReference type="Gene3D" id="3.40.50.1820">
    <property type="entry name" value="alpha/beta hydrolase"/>
    <property type="match status" value="1"/>
</dbReference>
<evidence type="ECO:0000259" key="5">
    <source>
        <dbReference type="Pfam" id="PF06441"/>
    </source>
</evidence>
<evidence type="ECO:0000313" key="7">
    <source>
        <dbReference type="Proteomes" id="UP000281112"/>
    </source>
</evidence>
<dbReference type="InterPro" id="IPR010497">
    <property type="entry name" value="Epoxide_hydro_N"/>
</dbReference>
<dbReference type="GO" id="GO:0097176">
    <property type="term" value="P:epoxide metabolic process"/>
    <property type="evidence" value="ECO:0007669"/>
    <property type="project" value="TreeGrafter"/>
</dbReference>
<dbReference type="PIRSF" id="PIRSF001112">
    <property type="entry name" value="Epoxide_hydrolase"/>
    <property type="match status" value="1"/>
</dbReference>
<dbReference type="Pfam" id="PF06441">
    <property type="entry name" value="EHN"/>
    <property type="match status" value="1"/>
</dbReference>
<protein>
    <submittedName>
        <fullName evidence="6">Epoxide hydrolase</fullName>
    </submittedName>
</protein>
<feature type="active site" description="Proton donor" evidence="4">
    <location>
        <position position="307"/>
    </location>
</feature>
<dbReference type="SUPFAM" id="SSF53474">
    <property type="entry name" value="alpha/beta-Hydrolases"/>
    <property type="match status" value="1"/>
</dbReference>
<evidence type="ECO:0000256" key="4">
    <source>
        <dbReference type="PIRSR" id="PIRSR001112-1"/>
    </source>
</evidence>
<dbReference type="OrthoDB" id="9780765at2"/>
<comment type="similarity">
    <text evidence="1">Belongs to the peptidase S33 family.</text>
</comment>
<feature type="active site" description="Proton acceptor" evidence="4">
    <location>
        <position position="358"/>
    </location>
</feature>